<dbReference type="Pfam" id="PF00300">
    <property type="entry name" value="His_Phos_1"/>
    <property type="match status" value="1"/>
</dbReference>
<evidence type="ECO:0000313" key="1">
    <source>
        <dbReference type="EMBL" id="MDC7785875.1"/>
    </source>
</evidence>
<dbReference type="SUPFAM" id="SSF53254">
    <property type="entry name" value="Phosphoglycerate mutase-like"/>
    <property type="match status" value="1"/>
</dbReference>
<reference evidence="1" key="2">
    <citation type="submission" date="2023-02" db="EMBL/GenBank/DDBJ databases">
        <authorList>
            <person name="Rayyan A."/>
            <person name="Meyer T."/>
            <person name="Kyndt J.A."/>
        </authorList>
    </citation>
    <scope>NUCLEOTIDE SEQUENCE</scope>
    <source>
        <strain evidence="1">DSM 9987</strain>
    </source>
</reference>
<name>A0ABT5J888_RHOTP</name>
<dbReference type="RefSeq" id="WP_272776721.1">
    <property type="nucleotide sequence ID" value="NZ_JAQQLI010000011.1"/>
</dbReference>
<evidence type="ECO:0000313" key="2">
    <source>
        <dbReference type="Proteomes" id="UP001165652"/>
    </source>
</evidence>
<dbReference type="Proteomes" id="UP001165652">
    <property type="component" value="Unassembled WGS sequence"/>
</dbReference>
<dbReference type="InterPro" id="IPR029033">
    <property type="entry name" value="His_PPase_superfam"/>
</dbReference>
<keyword evidence="2" id="KW-1185">Reference proteome</keyword>
<organism evidence="1 2">
    <name type="scientific">Rhodoplanes tepidamans</name>
    <name type="common">Rhodoplanes cryptolactis</name>
    <dbReference type="NCBI Taxonomy" id="200616"/>
    <lineage>
        <taxon>Bacteria</taxon>
        <taxon>Pseudomonadati</taxon>
        <taxon>Pseudomonadota</taxon>
        <taxon>Alphaproteobacteria</taxon>
        <taxon>Hyphomicrobiales</taxon>
        <taxon>Nitrobacteraceae</taxon>
        <taxon>Rhodoplanes</taxon>
    </lineage>
</organism>
<dbReference type="EMBL" id="JAQQLI010000011">
    <property type="protein sequence ID" value="MDC7785875.1"/>
    <property type="molecule type" value="Genomic_DNA"/>
</dbReference>
<comment type="caution">
    <text evidence="1">The sequence shown here is derived from an EMBL/GenBank/DDBJ whole genome shotgun (WGS) entry which is preliminary data.</text>
</comment>
<accession>A0ABT5J888</accession>
<proteinExistence type="predicted"/>
<dbReference type="InterPro" id="IPR013078">
    <property type="entry name" value="His_Pase_superF_clade-1"/>
</dbReference>
<reference evidence="1" key="1">
    <citation type="journal article" date="2023" name="Microbiol Resour">
        <title>Genome Sequences of Rhodoplanes serenus and Two Thermotolerant Strains, Rhodoplanes tepidamans and 'Rhodoplanes cryptolactis,' Further Refine the Genus.</title>
        <authorList>
            <person name="Rayyan A.A."/>
            <person name="Kyndt J.A."/>
        </authorList>
    </citation>
    <scope>NUCLEOTIDE SEQUENCE</scope>
    <source>
        <strain evidence="1">DSM 9987</strain>
    </source>
</reference>
<gene>
    <name evidence="1" type="ORF">PQJ73_09300</name>
</gene>
<sequence length="188" mass="19806">MTARLILLCHAATPATRAARFPADELVEAGAAASLHALAARLPQLDAAVCGRERRCGETAAGLGLDARPVAALDDWMLGGWRGRDPGEIVAGEPEGFAAWRSDPDAAPHGGESLAMLLDRVRAWLDAGPPQRRCLAVTHPAVMRAAIVHVLGAPALSFWRVDAGPLASADLRHDGRRWVLRPGGLDGL</sequence>
<dbReference type="Gene3D" id="3.40.50.1240">
    <property type="entry name" value="Phosphoglycerate mutase-like"/>
    <property type="match status" value="1"/>
</dbReference>
<protein>
    <submittedName>
        <fullName evidence="1">Histidine phosphatase family protein</fullName>
    </submittedName>
</protein>